<feature type="chain" id="PRO_5013086194" evidence="1">
    <location>
        <begin position="17"/>
        <end position="108"/>
    </location>
</feature>
<keyword evidence="1" id="KW-0732">Signal</keyword>
<proteinExistence type="evidence at transcript level"/>
<feature type="signal peptide" evidence="1">
    <location>
        <begin position="1"/>
        <end position="16"/>
    </location>
</feature>
<evidence type="ECO:0000259" key="2">
    <source>
        <dbReference type="Pfam" id="PF00095"/>
    </source>
</evidence>
<reference evidence="3" key="1">
    <citation type="submission" date="2015-12" db="EMBL/GenBank/DDBJ databases">
        <title>The IL-CTL/Jak/Stat Pathway Regulates the Expression of Antimicrobial Peptides.</title>
        <authorList>
            <person name="Wang J.-X."/>
            <person name="Zhao X.-F."/>
        </authorList>
    </citation>
    <scope>NUCLEOTIDE SEQUENCE</scope>
</reference>
<dbReference type="EMBL" id="KU213606">
    <property type="protein sequence ID" value="ANA91277.1"/>
    <property type="molecule type" value="mRNA"/>
</dbReference>
<dbReference type="Gene3D" id="4.10.75.10">
    <property type="entry name" value="Elafin-like"/>
    <property type="match status" value="1"/>
</dbReference>
<name>A0A1L2DC17_PENJP</name>
<dbReference type="GO" id="GO:0030414">
    <property type="term" value="F:peptidase inhibitor activity"/>
    <property type="evidence" value="ECO:0007669"/>
    <property type="project" value="InterPro"/>
</dbReference>
<dbReference type="InterPro" id="IPR008197">
    <property type="entry name" value="WAP_dom"/>
</dbReference>
<dbReference type="GO" id="GO:0005576">
    <property type="term" value="C:extracellular region"/>
    <property type="evidence" value="ECO:0007669"/>
    <property type="project" value="InterPro"/>
</dbReference>
<dbReference type="AlphaFoldDB" id="A0A1L2DC17"/>
<dbReference type="Pfam" id="PF00095">
    <property type="entry name" value="WAP"/>
    <property type="match status" value="1"/>
</dbReference>
<dbReference type="OrthoDB" id="6345666at2759"/>
<accession>A0A1L2DC17</accession>
<feature type="domain" description="WAP" evidence="2">
    <location>
        <begin position="52"/>
        <end position="96"/>
    </location>
</feature>
<protein>
    <submittedName>
        <fullName evidence="3">CrustinI-5</fullName>
    </submittedName>
</protein>
<evidence type="ECO:0000313" key="3">
    <source>
        <dbReference type="EMBL" id="ANA91277.1"/>
    </source>
</evidence>
<evidence type="ECO:0000256" key="1">
    <source>
        <dbReference type="SAM" id="SignalP"/>
    </source>
</evidence>
<dbReference type="InterPro" id="IPR036645">
    <property type="entry name" value="Elafin-like_sf"/>
</dbReference>
<organism evidence="3">
    <name type="scientific">Penaeus japonicus</name>
    <name type="common">Kuruma prawn</name>
    <name type="synonym">Marsupenaeus japonicus</name>
    <dbReference type="NCBI Taxonomy" id="27405"/>
    <lineage>
        <taxon>Eukaryota</taxon>
        <taxon>Metazoa</taxon>
        <taxon>Ecdysozoa</taxon>
        <taxon>Arthropoda</taxon>
        <taxon>Crustacea</taxon>
        <taxon>Multicrustacea</taxon>
        <taxon>Malacostraca</taxon>
        <taxon>Eumalacostraca</taxon>
        <taxon>Eucarida</taxon>
        <taxon>Decapoda</taxon>
        <taxon>Dendrobranchiata</taxon>
        <taxon>Penaeoidea</taxon>
        <taxon>Penaeidae</taxon>
        <taxon>Penaeus</taxon>
    </lineage>
</organism>
<sequence>MLRLFIMLAVVGAALCTVLPAPLETIDCTNWCTLQGNNYYCCDEEREVDGGRPGKCPATPISGREYDIIVDLNDPFALNCKRDRECEIGEKCCYAKEAQHYRICRFAF</sequence>